<organism evidence="3 4">
    <name type="scientific">Trametes coccinea (strain BRFM310)</name>
    <name type="common">Pycnoporus coccineus</name>
    <dbReference type="NCBI Taxonomy" id="1353009"/>
    <lineage>
        <taxon>Eukaryota</taxon>
        <taxon>Fungi</taxon>
        <taxon>Dikarya</taxon>
        <taxon>Basidiomycota</taxon>
        <taxon>Agaricomycotina</taxon>
        <taxon>Agaricomycetes</taxon>
        <taxon>Polyporales</taxon>
        <taxon>Polyporaceae</taxon>
        <taxon>Trametes</taxon>
    </lineage>
</organism>
<feature type="compositionally biased region" description="Low complexity" evidence="2">
    <location>
        <begin position="97"/>
        <end position="113"/>
    </location>
</feature>
<dbReference type="AlphaFoldDB" id="A0A1Y2IPN5"/>
<proteinExistence type="predicted"/>
<dbReference type="EMBL" id="KZ084102">
    <property type="protein sequence ID" value="OSD03086.1"/>
    <property type="molecule type" value="Genomic_DNA"/>
</dbReference>
<name>A0A1Y2IPN5_TRAC3</name>
<dbReference type="OrthoDB" id="2960209at2759"/>
<feature type="compositionally biased region" description="Low complexity" evidence="2">
    <location>
        <begin position="69"/>
        <end position="80"/>
    </location>
</feature>
<accession>A0A1Y2IPN5</accession>
<dbReference type="Proteomes" id="UP000193067">
    <property type="component" value="Unassembled WGS sequence"/>
</dbReference>
<evidence type="ECO:0000313" key="3">
    <source>
        <dbReference type="EMBL" id="OSD03086.1"/>
    </source>
</evidence>
<keyword evidence="4" id="KW-1185">Reference proteome</keyword>
<feature type="region of interest" description="Disordered" evidence="2">
    <location>
        <begin position="52"/>
        <end position="197"/>
    </location>
</feature>
<evidence type="ECO:0000313" key="4">
    <source>
        <dbReference type="Proteomes" id="UP000193067"/>
    </source>
</evidence>
<feature type="region of interest" description="Disordered" evidence="2">
    <location>
        <begin position="257"/>
        <end position="281"/>
    </location>
</feature>
<evidence type="ECO:0000256" key="2">
    <source>
        <dbReference type="SAM" id="MobiDB-lite"/>
    </source>
</evidence>
<keyword evidence="1" id="KW-0175">Coiled coil</keyword>
<reference evidence="3 4" key="1">
    <citation type="journal article" date="2015" name="Biotechnol. Biofuels">
        <title>Enhanced degradation of softwood versus hardwood by the white-rot fungus Pycnoporus coccineus.</title>
        <authorList>
            <person name="Couturier M."/>
            <person name="Navarro D."/>
            <person name="Chevret D."/>
            <person name="Henrissat B."/>
            <person name="Piumi F."/>
            <person name="Ruiz-Duenas F.J."/>
            <person name="Martinez A.T."/>
            <person name="Grigoriev I.V."/>
            <person name="Riley R."/>
            <person name="Lipzen A."/>
            <person name="Berrin J.G."/>
            <person name="Master E.R."/>
            <person name="Rosso M.N."/>
        </authorList>
    </citation>
    <scope>NUCLEOTIDE SEQUENCE [LARGE SCALE GENOMIC DNA]</scope>
    <source>
        <strain evidence="3 4">BRFM310</strain>
    </source>
</reference>
<protein>
    <submittedName>
        <fullName evidence="3">Uncharacterized protein</fullName>
    </submittedName>
</protein>
<feature type="coiled-coil region" evidence="1">
    <location>
        <begin position="215"/>
        <end position="256"/>
    </location>
</feature>
<gene>
    <name evidence="3" type="ORF">PYCCODRAFT_1434962</name>
</gene>
<sequence length="281" mass="32488">MHPYWYHAHRCGRGTSRLFWFLLGGASATWWYTHHDVHAWQERRACWRDRIPQDAYPAPGSVPPPPPATSQQAPGAPVQPTGGGQTQPQQDHRWERWGWGSWSREQQQQQQQQENQSPRERWGWGAWGRDARAQQPQQQQHQQPQGAQAPFPTPTPAQPHAPMQSAPRAGGPWEREGAWGPPGPLPATMEKAGREEKDIVQQATDTITELSEATLNNLLVTIESLKSKLAEHRAQREQQERELQALREAKFKQFEEWQRHMQEQHAREEQKKQQEPARRLV</sequence>
<feature type="compositionally biased region" description="Low complexity" evidence="2">
    <location>
        <begin position="133"/>
        <end position="150"/>
    </location>
</feature>
<evidence type="ECO:0000256" key="1">
    <source>
        <dbReference type="SAM" id="Coils"/>
    </source>
</evidence>